<dbReference type="PANTHER" id="PTHR45642">
    <property type="entry name" value="GDSL ESTERASE/LIPASE EXL3"/>
    <property type="match status" value="1"/>
</dbReference>
<feature type="signal peptide" evidence="2">
    <location>
        <begin position="1"/>
        <end position="23"/>
    </location>
</feature>
<organism evidence="3 4">
    <name type="scientific">Vanilla planifolia</name>
    <name type="common">Vanilla</name>
    <dbReference type="NCBI Taxonomy" id="51239"/>
    <lineage>
        <taxon>Eukaryota</taxon>
        <taxon>Viridiplantae</taxon>
        <taxon>Streptophyta</taxon>
        <taxon>Embryophyta</taxon>
        <taxon>Tracheophyta</taxon>
        <taxon>Spermatophyta</taxon>
        <taxon>Magnoliopsida</taxon>
        <taxon>Liliopsida</taxon>
        <taxon>Asparagales</taxon>
        <taxon>Orchidaceae</taxon>
        <taxon>Vanilloideae</taxon>
        <taxon>Vanilleae</taxon>
        <taxon>Vanilla</taxon>
    </lineage>
</organism>
<dbReference type="PANTHER" id="PTHR45642:SF150">
    <property type="entry name" value="GDSL ESTERASE_LIPASE EXL3"/>
    <property type="match status" value="1"/>
</dbReference>
<dbReference type="Gene3D" id="3.40.50.1110">
    <property type="entry name" value="SGNH hydrolase"/>
    <property type="match status" value="1"/>
</dbReference>
<dbReference type="Proteomes" id="UP000639772">
    <property type="component" value="Chromosome 7"/>
</dbReference>
<dbReference type="GO" id="GO:0016788">
    <property type="term" value="F:hydrolase activity, acting on ester bonds"/>
    <property type="evidence" value="ECO:0007669"/>
    <property type="project" value="InterPro"/>
</dbReference>
<dbReference type="InterPro" id="IPR050592">
    <property type="entry name" value="GDSL_lipolytic_enzyme"/>
</dbReference>
<dbReference type="InterPro" id="IPR036514">
    <property type="entry name" value="SGNH_hydro_sf"/>
</dbReference>
<protein>
    <recommendedName>
        <fullName evidence="5">GDSL esterase/lipase EXL3</fullName>
    </recommendedName>
</protein>
<dbReference type="CDD" id="cd01837">
    <property type="entry name" value="SGNH_plant_lipase_like"/>
    <property type="match status" value="1"/>
</dbReference>
<dbReference type="InterPro" id="IPR001087">
    <property type="entry name" value="GDSL"/>
</dbReference>
<dbReference type="InterPro" id="IPR035669">
    <property type="entry name" value="SGNH_plant_lipase-like"/>
</dbReference>
<comment type="caution">
    <text evidence="3">The sequence shown here is derived from an EMBL/GenBank/DDBJ whole genome shotgun (WGS) entry which is preliminary data.</text>
</comment>
<accession>A0A835UT90</accession>
<keyword evidence="2" id="KW-0732">Signal</keyword>
<dbReference type="AlphaFoldDB" id="A0A835UT90"/>
<comment type="similarity">
    <text evidence="1">Belongs to the 'GDSL' lipolytic enzyme family.</text>
</comment>
<dbReference type="Pfam" id="PF00657">
    <property type="entry name" value="Lipase_GDSL"/>
    <property type="match status" value="1"/>
</dbReference>
<gene>
    <name evidence="3" type="ORF">HPP92_014565</name>
</gene>
<evidence type="ECO:0000256" key="1">
    <source>
        <dbReference type="ARBA" id="ARBA00008668"/>
    </source>
</evidence>
<dbReference type="SUPFAM" id="SSF52266">
    <property type="entry name" value="SGNH hydrolase"/>
    <property type="match status" value="1"/>
</dbReference>
<evidence type="ECO:0008006" key="5">
    <source>
        <dbReference type="Google" id="ProtNLM"/>
    </source>
</evidence>
<sequence length="297" mass="32568">MDSMRAAFITFLHVAILSSLACAKGNNRTSPRPPAIVVFGDSIVDPGNNNAILTTVKCNFPPYGKDFVHQQATGRFSNGKIPSDLMASVLGIKEYVPAYLGTKLSAQELITGVSFASGGCGFDPLTADLVSAISMEDQLNLFKEYKEKKLYHLGARKISVVSAPPIGCLPSQRTLAGGIERICNPTYNQAAVAFNSRLSNEMQKLNNTLPRTRILYVDLYTPLLDIILHPLKYGFVESKRGCCGTGTFEVTLTCNSLTTLVCEDASKYVFWDSYHPTERAYRILISNVVQRYGAFIN</sequence>
<evidence type="ECO:0000313" key="4">
    <source>
        <dbReference type="Proteomes" id="UP000639772"/>
    </source>
</evidence>
<dbReference type="EMBL" id="JADCNM010000007">
    <property type="protein sequence ID" value="KAG0474879.1"/>
    <property type="molecule type" value="Genomic_DNA"/>
</dbReference>
<proteinExistence type="inferred from homology"/>
<evidence type="ECO:0000313" key="3">
    <source>
        <dbReference type="EMBL" id="KAG0474879.1"/>
    </source>
</evidence>
<name>A0A835UT90_VANPL</name>
<evidence type="ECO:0000256" key="2">
    <source>
        <dbReference type="SAM" id="SignalP"/>
    </source>
</evidence>
<feature type="chain" id="PRO_5032973449" description="GDSL esterase/lipase EXL3" evidence="2">
    <location>
        <begin position="24"/>
        <end position="297"/>
    </location>
</feature>
<reference evidence="3 4" key="1">
    <citation type="journal article" date="2020" name="Nat. Food">
        <title>A phased Vanilla planifolia genome enables genetic improvement of flavour and production.</title>
        <authorList>
            <person name="Hasing T."/>
            <person name="Tang H."/>
            <person name="Brym M."/>
            <person name="Khazi F."/>
            <person name="Huang T."/>
            <person name="Chambers A.H."/>
        </authorList>
    </citation>
    <scope>NUCLEOTIDE SEQUENCE [LARGE SCALE GENOMIC DNA]</scope>
    <source>
        <tissue evidence="3">Leaf</tissue>
    </source>
</reference>
<dbReference type="PROSITE" id="PS51257">
    <property type="entry name" value="PROKAR_LIPOPROTEIN"/>
    <property type="match status" value="1"/>
</dbReference>
<dbReference type="OrthoDB" id="1600564at2759"/>